<proteinExistence type="predicted"/>
<feature type="region of interest" description="Disordered" evidence="1">
    <location>
        <begin position="1"/>
        <end position="39"/>
    </location>
</feature>
<dbReference type="Proteomes" id="UP000663845">
    <property type="component" value="Unassembled WGS sequence"/>
</dbReference>
<comment type="caution">
    <text evidence="2">The sequence shown here is derived from an EMBL/GenBank/DDBJ whole genome shotgun (WGS) entry which is preliminary data.</text>
</comment>
<sequence length="63" mass="7130">GKGANLINPYKKRDRDQARSMMDLTPTTTKTSDHHSTCSSSSSKFLIEFFLIVDVDDIDEHVE</sequence>
<evidence type="ECO:0000256" key="1">
    <source>
        <dbReference type="SAM" id="MobiDB-lite"/>
    </source>
</evidence>
<organism evidence="2 3">
    <name type="scientific">Adineta steineri</name>
    <dbReference type="NCBI Taxonomy" id="433720"/>
    <lineage>
        <taxon>Eukaryota</taxon>
        <taxon>Metazoa</taxon>
        <taxon>Spiralia</taxon>
        <taxon>Gnathifera</taxon>
        <taxon>Rotifera</taxon>
        <taxon>Eurotatoria</taxon>
        <taxon>Bdelloidea</taxon>
        <taxon>Adinetida</taxon>
        <taxon>Adinetidae</taxon>
        <taxon>Adineta</taxon>
    </lineage>
</organism>
<accession>A0A815YLW4</accession>
<gene>
    <name evidence="2" type="ORF">JYZ213_LOCUS47367</name>
</gene>
<name>A0A815YLW4_9BILA</name>
<protein>
    <submittedName>
        <fullName evidence="2">Uncharacterized protein</fullName>
    </submittedName>
</protein>
<evidence type="ECO:0000313" key="2">
    <source>
        <dbReference type="EMBL" id="CAF1571361.1"/>
    </source>
</evidence>
<dbReference type="EMBL" id="CAJNOG010009258">
    <property type="protein sequence ID" value="CAF1571361.1"/>
    <property type="molecule type" value="Genomic_DNA"/>
</dbReference>
<feature type="compositionally biased region" description="Low complexity" evidence="1">
    <location>
        <begin position="20"/>
        <end position="30"/>
    </location>
</feature>
<dbReference type="AlphaFoldDB" id="A0A815YLW4"/>
<reference evidence="2" key="1">
    <citation type="submission" date="2021-02" db="EMBL/GenBank/DDBJ databases">
        <authorList>
            <person name="Nowell W R."/>
        </authorList>
    </citation>
    <scope>NUCLEOTIDE SEQUENCE</scope>
</reference>
<feature type="non-terminal residue" evidence="2">
    <location>
        <position position="1"/>
    </location>
</feature>
<evidence type="ECO:0000313" key="3">
    <source>
        <dbReference type="Proteomes" id="UP000663845"/>
    </source>
</evidence>